<evidence type="ECO:0000256" key="3">
    <source>
        <dbReference type="ARBA" id="ARBA00022679"/>
    </source>
</evidence>
<protein>
    <recommendedName>
        <fullName evidence="7">Glycosyl transferase</fullName>
    </recommendedName>
</protein>
<comment type="caution">
    <text evidence="6">The sequence shown here is derived from an EMBL/GenBank/DDBJ whole genome shotgun (WGS) entry which is preliminary data.</text>
</comment>
<dbReference type="Pfam" id="PF02485">
    <property type="entry name" value="Branch"/>
    <property type="match status" value="1"/>
</dbReference>
<gene>
    <name evidence="6" type="ORF">LCGC14_0897900</name>
</gene>
<evidence type="ECO:0000313" key="6">
    <source>
        <dbReference type="EMBL" id="KKN24130.1"/>
    </source>
</evidence>
<evidence type="ECO:0008006" key="7">
    <source>
        <dbReference type="Google" id="ProtNLM"/>
    </source>
</evidence>
<accession>A0A0F9NX87</accession>
<keyword evidence="2" id="KW-0328">Glycosyltransferase</keyword>
<keyword evidence="5" id="KW-0325">Glycoprotein</keyword>
<evidence type="ECO:0000256" key="1">
    <source>
        <dbReference type="ARBA" id="ARBA00004606"/>
    </source>
</evidence>
<evidence type="ECO:0000256" key="2">
    <source>
        <dbReference type="ARBA" id="ARBA00022676"/>
    </source>
</evidence>
<proteinExistence type="predicted"/>
<sequence>MTVGFVMLCHEALDRAAQVAGHWAANGCPVVIHVDKRVPQAAYDGLVAALARYDTIGFAPRYRCDWGAWSLVAASQGAAEMLLDRHAELRHVYLASGSCLPLRPMGELVDYLAQRPQVDFIESVTTQDVPWTKGGLD</sequence>
<dbReference type="GO" id="GO:0016020">
    <property type="term" value="C:membrane"/>
    <property type="evidence" value="ECO:0007669"/>
    <property type="project" value="UniProtKB-SubCell"/>
</dbReference>
<reference evidence="6" key="1">
    <citation type="journal article" date="2015" name="Nature">
        <title>Complex archaea that bridge the gap between prokaryotes and eukaryotes.</title>
        <authorList>
            <person name="Spang A."/>
            <person name="Saw J.H."/>
            <person name="Jorgensen S.L."/>
            <person name="Zaremba-Niedzwiedzka K."/>
            <person name="Martijn J."/>
            <person name="Lind A.E."/>
            <person name="van Eijk R."/>
            <person name="Schleper C."/>
            <person name="Guy L."/>
            <person name="Ettema T.J."/>
        </authorList>
    </citation>
    <scope>NUCLEOTIDE SEQUENCE</scope>
</reference>
<dbReference type="AlphaFoldDB" id="A0A0F9NX87"/>
<name>A0A0F9NX87_9ZZZZ</name>
<organism evidence="6">
    <name type="scientific">marine sediment metagenome</name>
    <dbReference type="NCBI Taxonomy" id="412755"/>
    <lineage>
        <taxon>unclassified sequences</taxon>
        <taxon>metagenomes</taxon>
        <taxon>ecological metagenomes</taxon>
    </lineage>
</organism>
<dbReference type="InterPro" id="IPR003406">
    <property type="entry name" value="Glyco_trans_14"/>
</dbReference>
<feature type="non-terminal residue" evidence="6">
    <location>
        <position position="137"/>
    </location>
</feature>
<evidence type="ECO:0000256" key="4">
    <source>
        <dbReference type="ARBA" id="ARBA00023136"/>
    </source>
</evidence>
<evidence type="ECO:0000256" key="5">
    <source>
        <dbReference type="ARBA" id="ARBA00023180"/>
    </source>
</evidence>
<comment type="subcellular location">
    <subcellularLocation>
        <location evidence="1">Membrane</location>
        <topology evidence="1">Single-pass type II membrane protein</topology>
    </subcellularLocation>
</comment>
<keyword evidence="3" id="KW-0808">Transferase</keyword>
<keyword evidence="4" id="KW-0472">Membrane</keyword>
<dbReference type="EMBL" id="LAZR01002907">
    <property type="protein sequence ID" value="KKN24130.1"/>
    <property type="molecule type" value="Genomic_DNA"/>
</dbReference>
<dbReference type="GO" id="GO:0016757">
    <property type="term" value="F:glycosyltransferase activity"/>
    <property type="evidence" value="ECO:0007669"/>
    <property type="project" value="UniProtKB-KW"/>
</dbReference>